<evidence type="ECO:0000256" key="1">
    <source>
        <dbReference type="SAM" id="Phobius"/>
    </source>
</evidence>
<keyword evidence="1" id="KW-0812">Transmembrane</keyword>
<evidence type="ECO:0000313" key="3">
    <source>
        <dbReference type="Proteomes" id="UP000295735"/>
    </source>
</evidence>
<accession>A0ABQ6R773</accession>
<feature type="transmembrane region" description="Helical" evidence="1">
    <location>
        <begin position="6"/>
        <end position="24"/>
    </location>
</feature>
<dbReference type="RefSeq" id="WP_149459588.1">
    <property type="nucleotide sequence ID" value="NZ_SCWC02000007.1"/>
</dbReference>
<evidence type="ECO:0000313" key="2">
    <source>
        <dbReference type="EMBL" id="KAA1037704.1"/>
    </source>
</evidence>
<sequence>MKNLLFWLYVVIALALIAFGYIYWQQKVTDSAAANNVSTQSVSKKAPKKQAAAKSAGSLFKDDAFQQLYNKKTKDGGKMTITLVATPYQTSEHNTSVKDDLEKAADKQLAINAVEVSGASTAASLAAAYEKKPDLILLDALTINDYYENIPVNAHLAALETMYNDAVEQHDIPVVIIGTRPIYNDPAFADYQQAEADYLSNKGNNFNYVSQAGEWPTDDSITDDYNTASALLTSRGIKRWSTAITDHLFNK</sequence>
<gene>
    <name evidence="2" type="ORF">ERX35_009090</name>
</gene>
<dbReference type="EMBL" id="SCWC02000007">
    <property type="protein sequence ID" value="KAA1037704.1"/>
    <property type="molecule type" value="Genomic_DNA"/>
</dbReference>
<comment type="caution">
    <text evidence="2">The sequence shown here is derived from an EMBL/GenBank/DDBJ whole genome shotgun (WGS) entry which is preliminary data.</text>
</comment>
<name>A0ABQ6R773_9STAP</name>
<evidence type="ECO:0008006" key="4">
    <source>
        <dbReference type="Google" id="ProtNLM"/>
    </source>
</evidence>
<keyword evidence="1" id="KW-1133">Transmembrane helix</keyword>
<keyword evidence="3" id="KW-1185">Reference proteome</keyword>
<proteinExistence type="predicted"/>
<organism evidence="2 3">
    <name type="scientific">Macrococcus equipercicus</name>
    <dbReference type="NCBI Taxonomy" id="69967"/>
    <lineage>
        <taxon>Bacteria</taxon>
        <taxon>Bacillati</taxon>
        <taxon>Bacillota</taxon>
        <taxon>Bacilli</taxon>
        <taxon>Bacillales</taxon>
        <taxon>Staphylococcaceae</taxon>
        <taxon>Macrococcus</taxon>
    </lineage>
</organism>
<dbReference type="Proteomes" id="UP000295735">
    <property type="component" value="Unassembled WGS sequence"/>
</dbReference>
<reference evidence="2 3" key="1">
    <citation type="submission" date="2019-09" db="EMBL/GenBank/DDBJ databases">
        <authorList>
            <person name="Mazhar S."/>
            <person name="Altermann E."/>
            <person name="Hill C."/>
            <person name="Mcauliffe O."/>
        </authorList>
    </citation>
    <scope>NUCLEOTIDE SEQUENCE [LARGE SCALE GENOMIC DNA]</scope>
    <source>
        <strain evidence="2 3">ATCC 51831</strain>
    </source>
</reference>
<dbReference type="SUPFAM" id="SSF52266">
    <property type="entry name" value="SGNH hydrolase"/>
    <property type="match status" value="1"/>
</dbReference>
<protein>
    <recommendedName>
        <fullName evidence="4">SGNH/GDSL hydrolase family protein</fullName>
    </recommendedName>
</protein>
<keyword evidence="1" id="KW-0472">Membrane</keyword>